<dbReference type="PaxDb" id="2850-Phatr48634"/>
<name>B7G7Y0_PHATC</name>
<gene>
    <name evidence="2" type="ORF">PHATRDRAFT_48634</name>
</gene>
<reference evidence="3" key="2">
    <citation type="submission" date="2008-08" db="EMBL/GenBank/DDBJ databases">
        <authorList>
            <consortium name="Diatom Consortium"/>
            <person name="Grigoriev I."/>
            <person name="Grimwood J."/>
            <person name="Kuo A."/>
            <person name="Otillar R.P."/>
            <person name="Salamov A."/>
            <person name="Detter J.C."/>
            <person name="Lindquist E."/>
            <person name="Shapiro H."/>
            <person name="Lucas S."/>
            <person name="Glavina del Rio T."/>
            <person name="Pitluck S."/>
            <person name="Rokhsar D."/>
            <person name="Bowler C."/>
        </authorList>
    </citation>
    <scope>GENOME REANNOTATION</scope>
    <source>
        <strain evidence="3">CCAP 1055/1</strain>
    </source>
</reference>
<keyword evidence="3" id="KW-1185">Reference proteome</keyword>
<dbReference type="AlphaFoldDB" id="B7G7Y0"/>
<reference evidence="2 3" key="1">
    <citation type="journal article" date="2008" name="Nature">
        <title>The Phaeodactylum genome reveals the evolutionary history of diatom genomes.</title>
        <authorList>
            <person name="Bowler C."/>
            <person name="Allen A.E."/>
            <person name="Badger J.H."/>
            <person name="Grimwood J."/>
            <person name="Jabbari K."/>
            <person name="Kuo A."/>
            <person name="Maheswari U."/>
            <person name="Martens C."/>
            <person name="Maumus F."/>
            <person name="Otillar R.P."/>
            <person name="Rayko E."/>
            <person name="Salamov A."/>
            <person name="Vandepoele K."/>
            <person name="Beszteri B."/>
            <person name="Gruber A."/>
            <person name="Heijde M."/>
            <person name="Katinka M."/>
            <person name="Mock T."/>
            <person name="Valentin K."/>
            <person name="Verret F."/>
            <person name="Berges J.A."/>
            <person name="Brownlee C."/>
            <person name="Cadoret J.P."/>
            <person name="Chiovitti A."/>
            <person name="Choi C.J."/>
            <person name="Coesel S."/>
            <person name="De Martino A."/>
            <person name="Detter J.C."/>
            <person name="Durkin C."/>
            <person name="Falciatore A."/>
            <person name="Fournet J."/>
            <person name="Haruta M."/>
            <person name="Huysman M.J."/>
            <person name="Jenkins B.D."/>
            <person name="Jiroutova K."/>
            <person name="Jorgensen R.E."/>
            <person name="Joubert Y."/>
            <person name="Kaplan A."/>
            <person name="Kroger N."/>
            <person name="Kroth P.G."/>
            <person name="La Roche J."/>
            <person name="Lindquist E."/>
            <person name="Lommer M."/>
            <person name="Martin-Jezequel V."/>
            <person name="Lopez P.J."/>
            <person name="Lucas S."/>
            <person name="Mangogna M."/>
            <person name="McGinnis K."/>
            <person name="Medlin L.K."/>
            <person name="Montsant A."/>
            <person name="Oudot-Le Secq M.P."/>
            <person name="Napoli C."/>
            <person name="Obornik M."/>
            <person name="Parker M.S."/>
            <person name="Petit J.L."/>
            <person name="Porcel B.M."/>
            <person name="Poulsen N."/>
            <person name="Robison M."/>
            <person name="Rychlewski L."/>
            <person name="Rynearson T.A."/>
            <person name="Schmutz J."/>
            <person name="Shapiro H."/>
            <person name="Siaut M."/>
            <person name="Stanley M."/>
            <person name="Sussman M.R."/>
            <person name="Taylor A.R."/>
            <person name="Vardi A."/>
            <person name="von Dassow P."/>
            <person name="Vyverman W."/>
            <person name="Willis A."/>
            <person name="Wyrwicz L.S."/>
            <person name="Rokhsar D.S."/>
            <person name="Weissenbach J."/>
            <person name="Armbrust E.V."/>
            <person name="Green B.R."/>
            <person name="Van de Peer Y."/>
            <person name="Grigoriev I.V."/>
        </authorList>
    </citation>
    <scope>NUCLEOTIDE SEQUENCE [LARGE SCALE GENOMIC DNA]</scope>
    <source>
        <strain evidence="2 3">CCAP 1055/1</strain>
    </source>
</reference>
<dbReference type="InterPro" id="IPR003903">
    <property type="entry name" value="UIM_dom"/>
</dbReference>
<feature type="compositionally biased region" description="Low complexity" evidence="1">
    <location>
        <begin position="1"/>
        <end position="10"/>
    </location>
</feature>
<dbReference type="HOGENOM" id="CLU_603374_0_0_1"/>
<organism evidence="2 3">
    <name type="scientific">Phaeodactylum tricornutum (strain CCAP 1055/1)</name>
    <dbReference type="NCBI Taxonomy" id="556484"/>
    <lineage>
        <taxon>Eukaryota</taxon>
        <taxon>Sar</taxon>
        <taxon>Stramenopiles</taxon>
        <taxon>Ochrophyta</taxon>
        <taxon>Bacillariophyta</taxon>
        <taxon>Bacillariophyceae</taxon>
        <taxon>Bacillariophycidae</taxon>
        <taxon>Naviculales</taxon>
        <taxon>Phaeodactylaceae</taxon>
        <taxon>Phaeodactylum</taxon>
    </lineage>
</organism>
<dbReference type="PANTHER" id="PTHR31315">
    <property type="entry name" value="PROTEIN SIP5"/>
    <property type="match status" value="1"/>
</dbReference>
<evidence type="ECO:0000313" key="2">
    <source>
        <dbReference type="EMBL" id="EEC45314.1"/>
    </source>
</evidence>
<dbReference type="Proteomes" id="UP000000759">
    <property type="component" value="Chromosome 18"/>
</dbReference>
<protein>
    <submittedName>
        <fullName evidence="2">Uncharacterized protein</fullName>
    </submittedName>
</protein>
<dbReference type="InterPro" id="IPR039301">
    <property type="entry name" value="Sip5/DA2"/>
</dbReference>
<accession>B7G7Y0</accession>
<dbReference type="OrthoDB" id="156309at2759"/>
<dbReference type="GeneID" id="7194835"/>
<feature type="region of interest" description="Disordered" evidence="1">
    <location>
        <begin position="1"/>
        <end position="26"/>
    </location>
</feature>
<dbReference type="GO" id="GO:0005737">
    <property type="term" value="C:cytoplasm"/>
    <property type="evidence" value="ECO:0007669"/>
    <property type="project" value="TreeGrafter"/>
</dbReference>
<dbReference type="PANTHER" id="PTHR31315:SF1">
    <property type="entry name" value="PROTEIN SIP5"/>
    <property type="match status" value="1"/>
</dbReference>
<evidence type="ECO:0000256" key="1">
    <source>
        <dbReference type="SAM" id="MobiDB-lite"/>
    </source>
</evidence>
<dbReference type="KEGG" id="pti:PHATRDRAFT_48634"/>
<feature type="compositionally biased region" description="Polar residues" evidence="1">
    <location>
        <begin position="152"/>
        <end position="171"/>
    </location>
</feature>
<dbReference type="RefSeq" id="XP_002183096.1">
    <property type="nucleotide sequence ID" value="XM_002183060.1"/>
</dbReference>
<dbReference type="STRING" id="556484.B7G7Y0"/>
<evidence type="ECO:0000313" key="3">
    <source>
        <dbReference type="Proteomes" id="UP000000759"/>
    </source>
</evidence>
<dbReference type="eggNOG" id="KOG2789">
    <property type="taxonomic scope" value="Eukaryota"/>
</dbReference>
<dbReference type="InParanoid" id="B7G7Y0"/>
<proteinExistence type="predicted"/>
<dbReference type="PROSITE" id="PS50330">
    <property type="entry name" value="UIM"/>
    <property type="match status" value="1"/>
</dbReference>
<sequence length="426" mass="46562">MGNQPSSGEGRTSGGGSLTASARPPLRNFLRSQGTLGLSKAELDQRCQPSGLYQRCDWDDKAIRRLIGDGKLASRQKGTEERVGTGDQECPICFLNYRQKDKSSSCPFCNCNRLAVTVGKNLDESAIKQREEEEQTIIEAQIRANIAASQDVSINSSQHTPESATETSFGSNLEKHDRVATMRARSSSMSSDQSGEPFRMGNYSAIAMTADERRQLEAEMRAQKSHPLALRLEQEEAERRLENQRDYQLNQSGPLVRNHIPRNDRDWNQIVEAFVSSGNGSVRSLDDLVVSEAANMLSREEARRREQGAGEVNDGNLDAAQDYRERLPLALARIARQRGGDGGSANAGIDELSTYMDSLMQAMGTEARNGSSNLESAFLMMRGLSEEDQIAMAIAASLEEPQNESSAEDSSVGDAVTPSDARTASS</sequence>
<feature type="region of interest" description="Disordered" evidence="1">
    <location>
        <begin position="152"/>
        <end position="177"/>
    </location>
</feature>
<dbReference type="EMBL" id="CM000620">
    <property type="protein sequence ID" value="EEC45314.1"/>
    <property type="molecule type" value="Genomic_DNA"/>
</dbReference>
<feature type="region of interest" description="Disordered" evidence="1">
    <location>
        <begin position="397"/>
        <end position="426"/>
    </location>
</feature>